<evidence type="ECO:0000313" key="2">
    <source>
        <dbReference type="EMBL" id="PIL42914.1"/>
    </source>
</evidence>
<name>A0A2G8TA90_9BURK</name>
<protein>
    <submittedName>
        <fullName evidence="2">Uncharacterized protein</fullName>
    </submittedName>
</protein>
<dbReference type="Proteomes" id="UP000230390">
    <property type="component" value="Unassembled WGS sequence"/>
</dbReference>
<feature type="region of interest" description="Disordered" evidence="1">
    <location>
        <begin position="1"/>
        <end position="65"/>
    </location>
</feature>
<evidence type="ECO:0000313" key="3">
    <source>
        <dbReference type="Proteomes" id="UP000230390"/>
    </source>
</evidence>
<comment type="caution">
    <text evidence="2">The sequence shown here is derived from an EMBL/GenBank/DDBJ whole genome shotgun (WGS) entry which is preliminary data.</text>
</comment>
<dbReference type="EMBL" id="PDOC01000018">
    <property type="protein sequence ID" value="PIL42914.1"/>
    <property type="molecule type" value="Genomic_DNA"/>
</dbReference>
<evidence type="ECO:0000256" key="1">
    <source>
        <dbReference type="SAM" id="MobiDB-lite"/>
    </source>
</evidence>
<feature type="compositionally biased region" description="Polar residues" evidence="1">
    <location>
        <begin position="47"/>
        <end position="65"/>
    </location>
</feature>
<accession>A0A2G8TA90</accession>
<dbReference type="RefSeq" id="WP_099791981.1">
    <property type="nucleotide sequence ID" value="NZ_JBHLYV010000018.1"/>
</dbReference>
<sequence>MSNQHQSGKDSDHSESVRSSQGSGGPQKSGNQGSSSGGKDGNQQSQTPKDGNTDGAQQPSGPGKT</sequence>
<feature type="compositionally biased region" description="Basic and acidic residues" evidence="1">
    <location>
        <begin position="7"/>
        <end position="16"/>
    </location>
</feature>
<proteinExistence type="predicted"/>
<keyword evidence="3" id="KW-1185">Reference proteome</keyword>
<reference evidence="2 3" key="1">
    <citation type="submission" date="2017-10" db="EMBL/GenBank/DDBJ databases">
        <title>Massilia psychrophilum sp. nov., a novel purple-pigmented bacterium isolated from Tianshan glacier, Xinjiang Municipality, China.</title>
        <authorList>
            <person name="Wang H."/>
        </authorList>
    </citation>
    <scope>NUCLEOTIDE SEQUENCE [LARGE SCALE GENOMIC DNA]</scope>
    <source>
        <strain evidence="2 3">JCM 30074</strain>
    </source>
</reference>
<gene>
    <name evidence="2" type="ORF">CR105_21345</name>
</gene>
<organism evidence="2 3">
    <name type="scientific">Massilia eurypsychrophila</name>
    <dbReference type="NCBI Taxonomy" id="1485217"/>
    <lineage>
        <taxon>Bacteria</taxon>
        <taxon>Pseudomonadati</taxon>
        <taxon>Pseudomonadota</taxon>
        <taxon>Betaproteobacteria</taxon>
        <taxon>Burkholderiales</taxon>
        <taxon>Oxalobacteraceae</taxon>
        <taxon>Telluria group</taxon>
        <taxon>Massilia</taxon>
    </lineage>
</organism>
<dbReference type="AlphaFoldDB" id="A0A2G8TA90"/>